<evidence type="ECO:0000256" key="1">
    <source>
        <dbReference type="SAM" id="MobiDB-lite"/>
    </source>
</evidence>
<dbReference type="RefSeq" id="WP_094474648.1">
    <property type="nucleotide sequence ID" value="NZ_NOXT01000121.1"/>
</dbReference>
<keyword evidence="2" id="KW-0732">Signal</keyword>
<evidence type="ECO:0000313" key="4">
    <source>
        <dbReference type="Proteomes" id="UP000216991"/>
    </source>
</evidence>
<evidence type="ECO:0000256" key="2">
    <source>
        <dbReference type="SAM" id="SignalP"/>
    </source>
</evidence>
<proteinExistence type="predicted"/>
<dbReference type="Proteomes" id="UP000216991">
    <property type="component" value="Unassembled WGS sequence"/>
</dbReference>
<dbReference type="OrthoDB" id="7391128at2"/>
<feature type="chain" id="PRO_5012671428" description="Cell division protein FtsL" evidence="2">
    <location>
        <begin position="22"/>
        <end position="169"/>
    </location>
</feature>
<accession>A0A255Y8Y5</accession>
<feature type="region of interest" description="Disordered" evidence="1">
    <location>
        <begin position="139"/>
        <end position="169"/>
    </location>
</feature>
<feature type="signal peptide" evidence="2">
    <location>
        <begin position="1"/>
        <end position="21"/>
    </location>
</feature>
<keyword evidence="4" id="KW-1185">Reference proteome</keyword>
<dbReference type="EMBL" id="NOXT01000121">
    <property type="protein sequence ID" value="OYQ25697.1"/>
    <property type="molecule type" value="Genomic_DNA"/>
</dbReference>
<sequence length="169" mass="18074">MRQYLSAMLWITATTVIVASAQVITTRAAAERRAVTRLNIELVDNKVRIRELEAELRTRAGMPEMQRWNDAVFQMAAPQSSQILRSPVQLAAFAARPDALPRVQMAVAVDAPLAAEAPPPASETGARVLKTSFGTPAATASAALPAVTQPEPLPQEEAADPTEPHEGAN</sequence>
<evidence type="ECO:0008006" key="5">
    <source>
        <dbReference type="Google" id="ProtNLM"/>
    </source>
</evidence>
<protein>
    <recommendedName>
        <fullName evidence="5">Cell division protein FtsL</fullName>
    </recommendedName>
</protein>
<gene>
    <name evidence="3" type="ORF">CHU93_13280</name>
</gene>
<reference evidence="3 4" key="1">
    <citation type="submission" date="2017-07" db="EMBL/GenBank/DDBJ databases">
        <title>Sandarakinorhabdus cyanobacteriorum sp. nov., a novel bacterium isolated from cyanobacterial aggregates in a eutrophic lake.</title>
        <authorList>
            <person name="Cai H."/>
        </authorList>
    </citation>
    <scope>NUCLEOTIDE SEQUENCE [LARGE SCALE GENOMIC DNA]</scope>
    <source>
        <strain evidence="3 4">TH057</strain>
    </source>
</reference>
<dbReference type="AlphaFoldDB" id="A0A255Y8Y5"/>
<evidence type="ECO:0000313" key="3">
    <source>
        <dbReference type="EMBL" id="OYQ25697.1"/>
    </source>
</evidence>
<comment type="caution">
    <text evidence="3">The sequence shown here is derived from an EMBL/GenBank/DDBJ whole genome shotgun (WGS) entry which is preliminary data.</text>
</comment>
<organism evidence="3 4">
    <name type="scientific">Sandarakinorhabdus cyanobacteriorum</name>
    <dbReference type="NCBI Taxonomy" id="1981098"/>
    <lineage>
        <taxon>Bacteria</taxon>
        <taxon>Pseudomonadati</taxon>
        <taxon>Pseudomonadota</taxon>
        <taxon>Alphaproteobacteria</taxon>
        <taxon>Sphingomonadales</taxon>
        <taxon>Sphingosinicellaceae</taxon>
        <taxon>Sandarakinorhabdus</taxon>
    </lineage>
</organism>
<name>A0A255Y8Y5_9SPHN</name>